<feature type="compositionally biased region" description="Polar residues" evidence="5">
    <location>
        <begin position="417"/>
        <end position="429"/>
    </location>
</feature>
<evidence type="ECO:0000256" key="2">
    <source>
        <dbReference type="ARBA" id="ARBA00022840"/>
    </source>
</evidence>
<sequence length="1143" mass="124141">MPPFKDEQIIIIAPGSHTTLAQLGLPESLTPARLRVRSRMFSAEKDGEWEPYKVRRKDGGRPVPKEEQAEIKDMQKTLGETDGEVVYEEDHVSDEGATWPMVQGRIVNWPCFFALMTHVYNTLNPPFHTPILLIGQPAWTPKEKERLTQFFFEKFKMPAFTIMDSATAIAYAYGAPSATVVDVGYQKTDVTAISDFIMHEARRAISISDCGGDAMTKRLLELLKPKGFNWEMCEQLKKNPICEILPPNTPLPGSGDSGSDAAANPAAVASTGAASSGPDAAATIGNAPRGPGADTEVGDEAKDEEEKEGVLDVASIVTSGKMNELLAKKEKEKQEKAAAKKKGAELAREAANKPARLPNAKREKATFMYEDHALLSALRDTTSGQQLADAAAALDEGPQRRATDGDGAAGGDPMTGIETNGLSSLSTGSRGPIRREIEVGIERFQPASGGVLERLADAIYRTVSSVDEVSKRSELWDSLIVVGNGAKVRGFKESLIALLSSKYLISPSSATIFTSELPSNLSTPTATGANTPQHPGLQPTGGSGVNPLLYAATTAQNPQMMHASQGSTPGPMSGVHSHNTHSGHGQSPTSIKTVKPPEYFPEWKEVGMDEAVFLGAQVAAKVLFIVDQGLGQGYMTRTDYNDQGPSGIRDLPNTRQMNLTQPSRPSPAVIPACTSPSSAASTSIANLRTRLLAAADQAKRRVQQLTTMSPSLSHETADDQLSHPTKPAQNDPTIKHPGNVYINVQGAFIVDDEPRTPDSPESDHEHEHGSKDIRLPNHTAVVSHIAVDIGGSLAKLVYFSRDPTSKELGGRLNFLKFETARIDECIEFLRKLKLKYEIINGSRPSDLCVMATGGGAFKYYDQVKGALEVEVVREDEMECLIIGLDFFITEIPSEVFTYSQEEPMNFIAARPNIYPYLLVNIGSGVSMVKVSGPRQYERVGGTSLGGGTLWGLLSLLTGARTFEDMLRLAEQGDNTAVDMLVGDIYGTDYGKIGLKSTTIASSFGKVYKMKRQAEQEAEDTGNLKDESYEYGRSFKPEDVSKSLLYAVSNNIGQIAYLHAEKHNLEHIYFGGSFIGGHPQTMHTLSYAIKFWSKGEKQAYFLRHEGYLGAVGAFLKRQPRNWGRRNSIDGRPPTASSQGEEIRR</sequence>
<feature type="region of interest" description="Disordered" evidence="5">
    <location>
        <begin position="247"/>
        <end position="312"/>
    </location>
</feature>
<feature type="compositionally biased region" description="Basic and acidic residues" evidence="5">
    <location>
        <begin position="327"/>
        <end position="351"/>
    </location>
</feature>
<evidence type="ECO:0000313" key="6">
    <source>
        <dbReference type="EMBL" id="KAF4306364.1"/>
    </source>
</evidence>
<feature type="region of interest" description="Disordered" evidence="5">
    <location>
        <begin position="751"/>
        <end position="772"/>
    </location>
</feature>
<feature type="compositionally biased region" description="Polar residues" evidence="5">
    <location>
        <begin position="560"/>
        <end position="592"/>
    </location>
</feature>
<dbReference type="NCBIfam" id="TIGR00555">
    <property type="entry name" value="panK_eukar"/>
    <property type="match status" value="1"/>
</dbReference>
<dbReference type="Pfam" id="PF00022">
    <property type="entry name" value="Actin"/>
    <property type="match status" value="1"/>
</dbReference>
<dbReference type="InterPro" id="IPR043129">
    <property type="entry name" value="ATPase_NBD"/>
</dbReference>
<dbReference type="FunFam" id="3.30.420.510:FF:000005">
    <property type="entry name" value="Probable pantothenate kinase"/>
    <property type="match status" value="1"/>
</dbReference>
<dbReference type="InterPro" id="IPR004000">
    <property type="entry name" value="Actin"/>
</dbReference>
<feature type="compositionally biased region" description="Polar residues" evidence="5">
    <location>
        <begin position="704"/>
        <end position="714"/>
    </location>
</feature>
<accession>A0A8H4IU22</accession>
<dbReference type="SUPFAM" id="SSF53067">
    <property type="entry name" value="Actin-like ATPase domain"/>
    <property type="match status" value="4"/>
</dbReference>
<dbReference type="OrthoDB" id="74201at2759"/>
<feature type="region of interest" description="Disordered" evidence="5">
    <location>
        <begin position="327"/>
        <end position="361"/>
    </location>
</feature>
<keyword evidence="2" id="KW-0067">ATP-binding</keyword>
<feature type="region of interest" description="Disordered" evidence="5">
    <location>
        <begin position="560"/>
        <end position="594"/>
    </location>
</feature>
<dbReference type="AlphaFoldDB" id="A0A8H4IU22"/>
<name>A0A8H4IU22_9PEZI</name>
<reference evidence="6" key="1">
    <citation type="submission" date="2020-04" db="EMBL/GenBank/DDBJ databases">
        <title>Genome Assembly and Annotation of Botryosphaeria dothidea sdau 11-99, a Latent Pathogen of Apple Fruit Ring Rot in China.</title>
        <authorList>
            <person name="Yu C."/>
            <person name="Diao Y."/>
            <person name="Lu Q."/>
            <person name="Zhao J."/>
            <person name="Cui S."/>
            <person name="Peng C."/>
            <person name="He B."/>
            <person name="Liu H."/>
        </authorList>
    </citation>
    <scope>NUCLEOTIDE SEQUENCE [LARGE SCALE GENOMIC DNA]</scope>
    <source>
        <strain evidence="6">Sdau11-99</strain>
    </source>
</reference>
<dbReference type="PANTHER" id="PTHR12280">
    <property type="entry name" value="PANTOTHENATE KINASE"/>
    <property type="match status" value="1"/>
</dbReference>
<dbReference type="PANTHER" id="PTHR12280:SF20">
    <property type="entry name" value="4'-PHOSPHOPANTETHEINE PHOSPHATASE"/>
    <property type="match status" value="1"/>
</dbReference>
<feature type="region of interest" description="Disordered" evidence="5">
    <location>
        <begin position="516"/>
        <end position="548"/>
    </location>
</feature>
<evidence type="ECO:0000256" key="4">
    <source>
        <dbReference type="RuleBase" id="RU000487"/>
    </source>
</evidence>
<dbReference type="GO" id="GO:0015937">
    <property type="term" value="P:coenzyme A biosynthetic process"/>
    <property type="evidence" value="ECO:0007669"/>
    <property type="project" value="UniProtKB-KW"/>
</dbReference>
<protein>
    <submittedName>
        <fullName evidence="6">Chromatin remodeling complex subunit protein</fullName>
    </submittedName>
</protein>
<dbReference type="GO" id="GO:0004594">
    <property type="term" value="F:pantothenate kinase activity"/>
    <property type="evidence" value="ECO:0007669"/>
    <property type="project" value="TreeGrafter"/>
</dbReference>
<feature type="compositionally biased region" description="Acidic residues" evidence="5">
    <location>
        <begin position="296"/>
        <end position="307"/>
    </location>
</feature>
<dbReference type="GO" id="GO:0005829">
    <property type="term" value="C:cytosol"/>
    <property type="evidence" value="ECO:0007669"/>
    <property type="project" value="TreeGrafter"/>
</dbReference>
<feature type="region of interest" description="Disordered" evidence="5">
    <location>
        <begin position="1121"/>
        <end position="1143"/>
    </location>
</feature>
<dbReference type="SMART" id="SM00268">
    <property type="entry name" value="ACTIN"/>
    <property type="match status" value="1"/>
</dbReference>
<evidence type="ECO:0000256" key="3">
    <source>
        <dbReference type="ARBA" id="ARBA00022993"/>
    </source>
</evidence>
<feature type="region of interest" description="Disordered" evidence="5">
    <location>
        <begin position="388"/>
        <end position="429"/>
    </location>
</feature>
<dbReference type="Gene3D" id="3.30.420.510">
    <property type="match status" value="1"/>
</dbReference>
<feature type="compositionally biased region" description="Polar residues" evidence="5">
    <location>
        <begin position="516"/>
        <end position="533"/>
    </location>
</feature>
<dbReference type="FunFam" id="3.30.420.40:FF:000115">
    <property type="entry name" value="Pantothenate kinase PanK"/>
    <property type="match status" value="1"/>
</dbReference>
<dbReference type="GO" id="GO:0005524">
    <property type="term" value="F:ATP binding"/>
    <property type="evidence" value="ECO:0007669"/>
    <property type="project" value="UniProtKB-KW"/>
</dbReference>
<keyword evidence="7" id="KW-1185">Reference proteome</keyword>
<feature type="region of interest" description="Disordered" evidence="5">
    <location>
        <begin position="704"/>
        <end position="736"/>
    </location>
</feature>
<proteinExistence type="inferred from homology"/>
<dbReference type="CDD" id="cd24123">
    <property type="entry name" value="ASKHA_NBD_PanK-II_Pank4"/>
    <property type="match status" value="1"/>
</dbReference>
<gene>
    <name evidence="6" type="ORF">GTA08_BOTSDO05780</name>
</gene>
<organism evidence="6 7">
    <name type="scientific">Botryosphaeria dothidea</name>
    <dbReference type="NCBI Taxonomy" id="55169"/>
    <lineage>
        <taxon>Eukaryota</taxon>
        <taxon>Fungi</taxon>
        <taxon>Dikarya</taxon>
        <taxon>Ascomycota</taxon>
        <taxon>Pezizomycotina</taxon>
        <taxon>Dothideomycetes</taxon>
        <taxon>Dothideomycetes incertae sedis</taxon>
        <taxon>Botryosphaeriales</taxon>
        <taxon>Botryosphaeriaceae</taxon>
        <taxon>Botryosphaeria</taxon>
    </lineage>
</organism>
<dbReference type="Proteomes" id="UP000572817">
    <property type="component" value="Unassembled WGS sequence"/>
</dbReference>
<comment type="caution">
    <text evidence="6">The sequence shown here is derived from an EMBL/GenBank/DDBJ whole genome shotgun (WGS) entry which is preliminary data.</text>
</comment>
<evidence type="ECO:0000313" key="7">
    <source>
        <dbReference type="Proteomes" id="UP000572817"/>
    </source>
</evidence>
<keyword evidence="3" id="KW-0173">Coenzyme A biosynthesis</keyword>
<evidence type="ECO:0000256" key="5">
    <source>
        <dbReference type="SAM" id="MobiDB-lite"/>
    </source>
</evidence>
<dbReference type="InterPro" id="IPR004567">
    <property type="entry name" value="Type_II_PanK"/>
</dbReference>
<evidence type="ECO:0000256" key="1">
    <source>
        <dbReference type="ARBA" id="ARBA00022741"/>
    </source>
</evidence>
<keyword evidence="1" id="KW-0547">Nucleotide-binding</keyword>
<feature type="compositionally biased region" description="Low complexity" evidence="5">
    <location>
        <begin position="253"/>
        <end position="277"/>
    </location>
</feature>
<dbReference type="GO" id="GO:0005634">
    <property type="term" value="C:nucleus"/>
    <property type="evidence" value="ECO:0007669"/>
    <property type="project" value="TreeGrafter"/>
</dbReference>
<dbReference type="Pfam" id="PF03630">
    <property type="entry name" value="Fumble"/>
    <property type="match status" value="1"/>
</dbReference>
<feature type="compositionally biased region" description="Basic and acidic residues" evidence="5">
    <location>
        <begin position="752"/>
        <end position="772"/>
    </location>
</feature>
<dbReference type="Gene3D" id="3.90.640.60">
    <property type="match status" value="1"/>
</dbReference>
<dbReference type="EMBL" id="WWBZ02000033">
    <property type="protein sequence ID" value="KAF4306364.1"/>
    <property type="molecule type" value="Genomic_DNA"/>
</dbReference>
<feature type="compositionally biased region" description="Polar residues" evidence="5">
    <location>
        <begin position="1133"/>
        <end position="1143"/>
    </location>
</feature>
<dbReference type="Gene3D" id="3.30.420.40">
    <property type="match status" value="4"/>
</dbReference>
<comment type="similarity">
    <text evidence="4">Belongs to the actin family.</text>
</comment>